<organism evidence="4 5">
    <name type="scientific">Sugiyamaella lignohabitans</name>
    <dbReference type="NCBI Taxonomy" id="796027"/>
    <lineage>
        <taxon>Eukaryota</taxon>
        <taxon>Fungi</taxon>
        <taxon>Dikarya</taxon>
        <taxon>Ascomycota</taxon>
        <taxon>Saccharomycotina</taxon>
        <taxon>Dipodascomycetes</taxon>
        <taxon>Dipodascales</taxon>
        <taxon>Trichomonascaceae</taxon>
        <taxon>Sugiyamaella</taxon>
    </lineage>
</organism>
<dbReference type="RefSeq" id="XP_018737625.1">
    <property type="nucleotide sequence ID" value="XM_018879738.1"/>
</dbReference>
<dbReference type="GO" id="GO:0001228">
    <property type="term" value="F:DNA-binding transcription activator activity, RNA polymerase II-specific"/>
    <property type="evidence" value="ECO:0007669"/>
    <property type="project" value="TreeGrafter"/>
</dbReference>
<feature type="compositionally biased region" description="Low complexity" evidence="1">
    <location>
        <begin position="66"/>
        <end position="83"/>
    </location>
</feature>
<sequence>MPPTTTKANTTKHVKSHYGCLSCKSRKIKCDETKPVCRRCKIQHLDCVYSPDWSQRRKRAREDAVAKSSASPSTASSTPVDSSQLRPRFDAFTSTEPIANIPITTELKLLYHWTAFTWQTFRAYDTYFQTEIPKQAFEYRLLLDSILLLAAAHSYHLEPTEEIHDALEVYKYRTIVGVRHEIQNAAMGTQPPAGLAWSSAFLAVFYLTCESDREFAGLSQGWRPLFQGMKDIFLAMKKDELPVVLKSVPRMDDNHDSEKYFVLLENIYKDRASGEALMVYEETAKSLALYIAKLLSNPEDNAAIHVSRWILAGMSDDFVRLVNDFDPVALTFLATFFSVMSSLPFWFYGIYAWKHHLRIKAKIPPDMHHFLEPSYIGLKSTPPYQDNPTTTVKIETKTP</sequence>
<keyword evidence="2" id="KW-0472">Membrane</keyword>
<feature type="transmembrane region" description="Helical" evidence="2">
    <location>
        <begin position="328"/>
        <end position="353"/>
    </location>
</feature>
<evidence type="ECO:0000256" key="2">
    <source>
        <dbReference type="SAM" id="Phobius"/>
    </source>
</evidence>
<keyword evidence="2" id="KW-1133">Transmembrane helix</keyword>
<proteinExistence type="predicted"/>
<gene>
    <name evidence="4" type="primary">ECM22</name>
    <name evidence="4" type="ORF">AWJ20_2770</name>
</gene>
<dbReference type="Proteomes" id="UP000189580">
    <property type="component" value="Chromosome b"/>
</dbReference>
<name>A0A167FD85_9ASCO</name>
<accession>A0A167FD85</accession>
<feature type="region of interest" description="Disordered" evidence="1">
    <location>
        <begin position="60"/>
        <end position="84"/>
    </location>
</feature>
<evidence type="ECO:0000256" key="1">
    <source>
        <dbReference type="SAM" id="MobiDB-lite"/>
    </source>
</evidence>
<dbReference type="AlphaFoldDB" id="A0A167FD85"/>
<keyword evidence="5" id="KW-1185">Reference proteome</keyword>
<reference evidence="4 5" key="1">
    <citation type="submission" date="2016-02" db="EMBL/GenBank/DDBJ databases">
        <title>Complete genome sequence and transcriptome regulation of the pentose utilising yeast Sugiyamaella lignohabitans.</title>
        <authorList>
            <person name="Bellasio M."/>
            <person name="Peymann A."/>
            <person name="Valli M."/>
            <person name="Sipitzky M."/>
            <person name="Graf A."/>
            <person name="Sauer M."/>
            <person name="Marx H."/>
            <person name="Mattanovich D."/>
        </authorList>
    </citation>
    <scope>NUCLEOTIDE SEQUENCE [LARGE SCALE GENOMIC DNA]</scope>
    <source>
        <strain evidence="4 5">CBS 10342</strain>
    </source>
</reference>
<dbReference type="SUPFAM" id="SSF57701">
    <property type="entry name" value="Zn2/Cys6 DNA-binding domain"/>
    <property type="match status" value="1"/>
</dbReference>
<dbReference type="CDD" id="cd00067">
    <property type="entry name" value="GAL4"/>
    <property type="match status" value="1"/>
</dbReference>
<dbReference type="InterPro" id="IPR053157">
    <property type="entry name" value="Sterol_Uptake_Regulator"/>
</dbReference>
<dbReference type="PROSITE" id="PS00463">
    <property type="entry name" value="ZN2_CY6_FUNGAL_1"/>
    <property type="match status" value="1"/>
</dbReference>
<evidence type="ECO:0000313" key="4">
    <source>
        <dbReference type="EMBL" id="ANB15148.1"/>
    </source>
</evidence>
<dbReference type="KEGG" id="slb:AWJ20_2770"/>
<dbReference type="Gene3D" id="4.10.240.10">
    <property type="entry name" value="Zn(2)-C6 fungal-type DNA-binding domain"/>
    <property type="match status" value="1"/>
</dbReference>
<dbReference type="Pfam" id="PF00172">
    <property type="entry name" value="Zn_clus"/>
    <property type="match status" value="1"/>
</dbReference>
<feature type="domain" description="Zn(2)-C6 fungal-type" evidence="3">
    <location>
        <begin position="19"/>
        <end position="49"/>
    </location>
</feature>
<dbReference type="GO" id="GO:0008270">
    <property type="term" value="F:zinc ion binding"/>
    <property type="evidence" value="ECO:0007669"/>
    <property type="project" value="InterPro"/>
</dbReference>
<dbReference type="SMART" id="SM00066">
    <property type="entry name" value="GAL4"/>
    <property type="match status" value="1"/>
</dbReference>
<dbReference type="EMBL" id="CP014503">
    <property type="protein sequence ID" value="ANB15148.1"/>
    <property type="molecule type" value="Genomic_DNA"/>
</dbReference>
<evidence type="ECO:0000259" key="3">
    <source>
        <dbReference type="PROSITE" id="PS50048"/>
    </source>
</evidence>
<dbReference type="OrthoDB" id="415590at2759"/>
<evidence type="ECO:0000313" key="5">
    <source>
        <dbReference type="Proteomes" id="UP000189580"/>
    </source>
</evidence>
<dbReference type="PROSITE" id="PS50048">
    <property type="entry name" value="ZN2_CY6_FUNGAL_2"/>
    <property type="match status" value="1"/>
</dbReference>
<protein>
    <submittedName>
        <fullName evidence="4">Ecm22p</fullName>
    </submittedName>
</protein>
<keyword evidence="2" id="KW-0812">Transmembrane</keyword>
<dbReference type="GeneID" id="30034718"/>
<dbReference type="PANTHER" id="PTHR47784:SF5">
    <property type="entry name" value="STEROL UPTAKE CONTROL PROTEIN 2"/>
    <property type="match status" value="1"/>
</dbReference>
<dbReference type="InterPro" id="IPR036864">
    <property type="entry name" value="Zn2-C6_fun-type_DNA-bd_sf"/>
</dbReference>
<dbReference type="InterPro" id="IPR001138">
    <property type="entry name" value="Zn2Cys6_DnaBD"/>
</dbReference>
<dbReference type="PANTHER" id="PTHR47784">
    <property type="entry name" value="STEROL UPTAKE CONTROL PROTEIN 2"/>
    <property type="match status" value="1"/>
</dbReference>